<protein>
    <submittedName>
        <fullName evidence="2">Uncharacterized protein</fullName>
    </submittedName>
</protein>
<evidence type="ECO:0000256" key="1">
    <source>
        <dbReference type="SAM" id="Phobius"/>
    </source>
</evidence>
<evidence type="ECO:0000313" key="3">
    <source>
        <dbReference type="Proteomes" id="UP000034778"/>
    </source>
</evidence>
<keyword evidence="1" id="KW-0472">Membrane</keyword>
<comment type="caution">
    <text evidence="2">The sequence shown here is derived from an EMBL/GenBank/DDBJ whole genome shotgun (WGS) entry which is preliminary data.</text>
</comment>
<dbReference type="AlphaFoldDB" id="A0A0G0C2X1"/>
<organism evidence="2 3">
    <name type="scientific">Candidatus Woesebacteria bacterium GW2011_GWB1_33_22</name>
    <dbReference type="NCBI Taxonomy" id="1618566"/>
    <lineage>
        <taxon>Bacteria</taxon>
        <taxon>Candidatus Woeseibacteriota</taxon>
    </lineage>
</organism>
<proteinExistence type="predicted"/>
<accession>A0A0G0C2X1</accession>
<dbReference type="STRING" id="1618566.UR35_C0001G0142"/>
<reference evidence="2 3" key="1">
    <citation type="journal article" date="2015" name="Nature">
        <title>rRNA introns, odd ribosomes, and small enigmatic genomes across a large radiation of phyla.</title>
        <authorList>
            <person name="Brown C.T."/>
            <person name="Hug L.A."/>
            <person name="Thomas B.C."/>
            <person name="Sharon I."/>
            <person name="Castelle C.J."/>
            <person name="Singh A."/>
            <person name="Wilkins M.J."/>
            <person name="Williams K.H."/>
            <person name="Banfield J.F."/>
        </authorList>
    </citation>
    <scope>NUCLEOTIDE SEQUENCE [LARGE SCALE GENOMIC DNA]</scope>
</reference>
<keyword evidence="1" id="KW-1133">Transmembrane helix</keyword>
<feature type="transmembrane region" description="Helical" evidence="1">
    <location>
        <begin position="34"/>
        <end position="57"/>
    </location>
</feature>
<dbReference type="Proteomes" id="UP000034778">
    <property type="component" value="Unassembled WGS sequence"/>
</dbReference>
<sequence>MTRESSIQAIRDIQMKVGNAKVDYIEEIANVNKWAGLVAVGTTLLVGGFTGGALSILSGGIAI</sequence>
<gene>
    <name evidence="2" type="ORF">UR35_C0001G0142</name>
</gene>
<name>A0A0G0C2X1_9BACT</name>
<evidence type="ECO:0000313" key="2">
    <source>
        <dbReference type="EMBL" id="KKP45545.1"/>
    </source>
</evidence>
<dbReference type="EMBL" id="LBOW01000001">
    <property type="protein sequence ID" value="KKP45545.1"/>
    <property type="molecule type" value="Genomic_DNA"/>
</dbReference>
<keyword evidence="1" id="KW-0812">Transmembrane</keyword>